<comment type="caution">
    <text evidence="2">The sequence shown here is derived from an EMBL/GenBank/DDBJ whole genome shotgun (WGS) entry which is preliminary data.</text>
</comment>
<feature type="signal peptide" evidence="1">
    <location>
        <begin position="1"/>
        <end position="20"/>
    </location>
</feature>
<sequence>MKIILTACAVLVVLSCAACAQSGASTPVGGSSGSITMYGTIDEGVTVRK</sequence>
<dbReference type="RefSeq" id="WP_166676386.1">
    <property type="nucleotide sequence ID" value="NZ_JBHLUW010000015.1"/>
</dbReference>
<feature type="chain" id="PRO_5020325671" description="Lipoprotein" evidence="1">
    <location>
        <begin position="21"/>
        <end position="49"/>
    </location>
</feature>
<evidence type="ECO:0000313" key="3">
    <source>
        <dbReference type="Proteomes" id="UP000295509"/>
    </source>
</evidence>
<evidence type="ECO:0000313" key="2">
    <source>
        <dbReference type="EMBL" id="TDY47795.1"/>
    </source>
</evidence>
<evidence type="ECO:0000256" key="1">
    <source>
        <dbReference type="SAM" id="SignalP"/>
    </source>
</evidence>
<keyword evidence="1" id="KW-0732">Signal</keyword>
<proteinExistence type="predicted"/>
<gene>
    <name evidence="2" type="ORF">BX592_112188</name>
</gene>
<reference evidence="2 3" key="1">
    <citation type="submission" date="2019-03" db="EMBL/GenBank/DDBJ databases">
        <title>Genomic Encyclopedia of Type Strains, Phase III (KMG-III): the genomes of soil and plant-associated and newly described type strains.</title>
        <authorList>
            <person name="Whitman W."/>
        </authorList>
    </citation>
    <scope>NUCLEOTIDE SEQUENCE [LARGE SCALE GENOMIC DNA]</scope>
    <source>
        <strain evidence="2 3">LMG 29544</strain>
    </source>
</reference>
<dbReference type="PROSITE" id="PS51257">
    <property type="entry name" value="PROKAR_LIPOPROTEIN"/>
    <property type="match status" value="1"/>
</dbReference>
<dbReference type="AlphaFoldDB" id="A0A4R8LQP4"/>
<accession>A0A4R8LQP4</accession>
<organism evidence="2 3">
    <name type="scientific">Paraburkholderia rhizosphaerae</name>
    <dbReference type="NCBI Taxonomy" id="480658"/>
    <lineage>
        <taxon>Bacteria</taxon>
        <taxon>Pseudomonadati</taxon>
        <taxon>Pseudomonadota</taxon>
        <taxon>Betaproteobacteria</taxon>
        <taxon>Burkholderiales</taxon>
        <taxon>Burkholderiaceae</taxon>
        <taxon>Paraburkholderia</taxon>
    </lineage>
</organism>
<evidence type="ECO:0008006" key="4">
    <source>
        <dbReference type="Google" id="ProtNLM"/>
    </source>
</evidence>
<name>A0A4R8LQP4_9BURK</name>
<dbReference type="EMBL" id="SORE01000012">
    <property type="protein sequence ID" value="TDY47795.1"/>
    <property type="molecule type" value="Genomic_DNA"/>
</dbReference>
<protein>
    <recommendedName>
        <fullName evidence="4">Lipoprotein</fullName>
    </recommendedName>
</protein>
<dbReference type="Proteomes" id="UP000295509">
    <property type="component" value="Unassembled WGS sequence"/>
</dbReference>
<keyword evidence="3" id="KW-1185">Reference proteome</keyword>